<keyword evidence="7" id="KW-0503">Monooxygenase</keyword>
<evidence type="ECO:0000313" key="8">
    <source>
        <dbReference type="EMBL" id="KIW98516.1"/>
    </source>
</evidence>
<dbReference type="InterPro" id="IPR036396">
    <property type="entry name" value="Cyt_P450_sf"/>
</dbReference>
<dbReference type="GO" id="GO:0005506">
    <property type="term" value="F:iron ion binding"/>
    <property type="evidence" value="ECO:0007669"/>
    <property type="project" value="InterPro"/>
</dbReference>
<dbReference type="EMBL" id="KN846980">
    <property type="protein sequence ID" value="KIW98516.1"/>
    <property type="molecule type" value="Genomic_DNA"/>
</dbReference>
<reference evidence="8" key="1">
    <citation type="submission" date="2015-01" db="EMBL/GenBank/DDBJ databases">
        <title>The Genome Sequence of Cladophialophora bantiana CBS 173.52.</title>
        <authorList>
            <consortium name="The Broad Institute Genomics Platform"/>
            <person name="Cuomo C."/>
            <person name="de Hoog S."/>
            <person name="Gorbushina A."/>
            <person name="Stielow B."/>
            <person name="Teixiera M."/>
            <person name="Abouelleil A."/>
            <person name="Chapman S.B."/>
            <person name="Priest M."/>
            <person name="Young S.K."/>
            <person name="Wortman J."/>
            <person name="Nusbaum C."/>
            <person name="Birren B."/>
        </authorList>
    </citation>
    <scope>NUCLEOTIDE SEQUENCE [LARGE SCALE GENOMIC DNA]</scope>
    <source>
        <strain evidence="8">CBS 173.52</strain>
    </source>
</reference>
<dbReference type="PROSITE" id="PS00086">
    <property type="entry name" value="CYTOCHROME_P450"/>
    <property type="match status" value="1"/>
</dbReference>
<dbReference type="GO" id="GO:0020037">
    <property type="term" value="F:heme binding"/>
    <property type="evidence" value="ECO:0007669"/>
    <property type="project" value="InterPro"/>
</dbReference>
<proteinExistence type="inferred from homology"/>
<keyword evidence="4 7" id="KW-0560">Oxidoreductase</keyword>
<gene>
    <name evidence="8" type="ORF">Z519_00177</name>
</gene>
<dbReference type="Pfam" id="PF00067">
    <property type="entry name" value="p450"/>
    <property type="match status" value="1"/>
</dbReference>
<protein>
    <recommendedName>
        <fullName evidence="10">Cytochrome P450</fullName>
    </recommendedName>
</protein>
<dbReference type="GeneID" id="27693105"/>
<keyword evidence="9" id="KW-1185">Reference proteome</keyword>
<dbReference type="Gene3D" id="1.10.630.10">
    <property type="entry name" value="Cytochrome P450"/>
    <property type="match status" value="1"/>
</dbReference>
<evidence type="ECO:0000313" key="9">
    <source>
        <dbReference type="Proteomes" id="UP000053789"/>
    </source>
</evidence>
<dbReference type="OrthoDB" id="1470350at2759"/>
<keyword evidence="6 7" id="KW-0349">Heme</keyword>
<dbReference type="PANTHER" id="PTHR24305">
    <property type="entry name" value="CYTOCHROME P450"/>
    <property type="match status" value="1"/>
</dbReference>
<sequence length="498" mass="55999">MLEICLEHPRLAALVALITGYILYSTFFDPLRNIPGPFLARHLPGWLAYQAFTCNTETAILEVHAKYGDVVRVGPNTVLAGSAEAVQKVLGYGEHYLDKGSDYYALVFHTPSIFSEVDKSIHSRKRRIAAHAYSMQSLMRMEDLVLENVAIFLRQMDQFAKSGEAMDAAEWFKFYAFDVIGDLAFGKSFGLLNRGVTDEFVTHISSGVEYTFVLFLLPSLLRPLSRFLVKWLPIPLFRELNHGFAYVKKETTQLVQDRWEKRDDASPQRGDILGALIEATNPVTKERLGFGDLATNASTNIVAGSDTITISLTGILYRLLRNPDKAAKLVAEVRRPSLGDSPSFKDIQKLPYLDGCIKEGMRLTTPFAGPLPRISPRKGFEVAKHYIPPGTVVNVMQCQIHMDERIFPQPQTFRPERWFEDSGGRDLDKYFLGFSTGPRSCIGKNIAILEMKLLLYSLFRRYDLSLSPTTSNLRCLRLLVTKPLSPVLVNIRPAAPVE</sequence>
<evidence type="ECO:0000256" key="5">
    <source>
        <dbReference type="ARBA" id="ARBA00023004"/>
    </source>
</evidence>
<evidence type="ECO:0000256" key="7">
    <source>
        <dbReference type="RuleBase" id="RU000461"/>
    </source>
</evidence>
<evidence type="ECO:0000256" key="6">
    <source>
        <dbReference type="PIRSR" id="PIRSR602403-1"/>
    </source>
</evidence>
<organism evidence="8 9">
    <name type="scientific">Cladophialophora bantiana (strain ATCC 10958 / CBS 173.52 / CDC B-1940 / NIH 8579)</name>
    <name type="common">Xylohypha bantiana</name>
    <dbReference type="NCBI Taxonomy" id="1442370"/>
    <lineage>
        <taxon>Eukaryota</taxon>
        <taxon>Fungi</taxon>
        <taxon>Dikarya</taxon>
        <taxon>Ascomycota</taxon>
        <taxon>Pezizomycotina</taxon>
        <taxon>Eurotiomycetes</taxon>
        <taxon>Chaetothyriomycetidae</taxon>
        <taxon>Chaetothyriales</taxon>
        <taxon>Herpotrichiellaceae</taxon>
        <taxon>Cladophialophora</taxon>
    </lineage>
</organism>
<evidence type="ECO:0008006" key="10">
    <source>
        <dbReference type="Google" id="ProtNLM"/>
    </source>
</evidence>
<dbReference type="InterPro" id="IPR050121">
    <property type="entry name" value="Cytochrome_P450_monoxygenase"/>
</dbReference>
<dbReference type="SUPFAM" id="SSF48264">
    <property type="entry name" value="Cytochrome P450"/>
    <property type="match status" value="1"/>
</dbReference>
<dbReference type="Proteomes" id="UP000053789">
    <property type="component" value="Unassembled WGS sequence"/>
</dbReference>
<evidence type="ECO:0000256" key="1">
    <source>
        <dbReference type="ARBA" id="ARBA00001971"/>
    </source>
</evidence>
<dbReference type="GO" id="GO:0016705">
    <property type="term" value="F:oxidoreductase activity, acting on paired donors, with incorporation or reduction of molecular oxygen"/>
    <property type="evidence" value="ECO:0007669"/>
    <property type="project" value="InterPro"/>
</dbReference>
<keyword evidence="3 6" id="KW-0479">Metal-binding</keyword>
<dbReference type="RefSeq" id="XP_016625185.1">
    <property type="nucleotide sequence ID" value="XM_016757936.1"/>
</dbReference>
<dbReference type="VEuPathDB" id="FungiDB:Z519_00177"/>
<comment type="cofactor">
    <cofactor evidence="1 6">
        <name>heme</name>
        <dbReference type="ChEBI" id="CHEBI:30413"/>
    </cofactor>
</comment>
<dbReference type="GO" id="GO:0004497">
    <property type="term" value="F:monooxygenase activity"/>
    <property type="evidence" value="ECO:0007669"/>
    <property type="project" value="UniProtKB-KW"/>
</dbReference>
<feature type="binding site" description="axial binding residue" evidence="6">
    <location>
        <position position="441"/>
    </location>
    <ligand>
        <name>heme</name>
        <dbReference type="ChEBI" id="CHEBI:30413"/>
    </ligand>
    <ligandPart>
        <name>Fe</name>
        <dbReference type="ChEBI" id="CHEBI:18248"/>
    </ligandPart>
</feature>
<evidence type="ECO:0000256" key="2">
    <source>
        <dbReference type="ARBA" id="ARBA00010617"/>
    </source>
</evidence>
<evidence type="ECO:0000256" key="4">
    <source>
        <dbReference type="ARBA" id="ARBA00023002"/>
    </source>
</evidence>
<dbReference type="InterPro" id="IPR001128">
    <property type="entry name" value="Cyt_P450"/>
</dbReference>
<comment type="similarity">
    <text evidence="2 7">Belongs to the cytochrome P450 family.</text>
</comment>
<dbReference type="AlphaFoldDB" id="A0A0D2F8Z0"/>
<evidence type="ECO:0000256" key="3">
    <source>
        <dbReference type="ARBA" id="ARBA00022723"/>
    </source>
</evidence>
<name>A0A0D2F8Z0_CLAB1</name>
<dbReference type="HOGENOM" id="CLU_001570_14_11_1"/>
<dbReference type="PRINTS" id="PR00465">
    <property type="entry name" value="EP450IV"/>
</dbReference>
<dbReference type="PANTHER" id="PTHR24305:SF108">
    <property type="entry name" value="P450, PUTATIVE (EUROFUNG)-RELATED"/>
    <property type="match status" value="1"/>
</dbReference>
<dbReference type="InterPro" id="IPR017972">
    <property type="entry name" value="Cyt_P450_CS"/>
</dbReference>
<accession>A0A0D2F8Z0</accession>
<dbReference type="PRINTS" id="PR00385">
    <property type="entry name" value="P450"/>
</dbReference>
<keyword evidence="5 6" id="KW-0408">Iron</keyword>
<dbReference type="InterPro" id="IPR002403">
    <property type="entry name" value="Cyt_P450_E_grp-IV"/>
</dbReference>